<dbReference type="Proteomes" id="UP001295444">
    <property type="component" value="Chromosome 05"/>
</dbReference>
<proteinExistence type="predicted"/>
<evidence type="ECO:0000259" key="1">
    <source>
        <dbReference type="Pfam" id="PF26215"/>
    </source>
</evidence>
<evidence type="ECO:0000313" key="2">
    <source>
        <dbReference type="EMBL" id="CAH2293015.1"/>
    </source>
</evidence>
<feature type="non-terminal residue" evidence="2">
    <location>
        <position position="259"/>
    </location>
</feature>
<keyword evidence="3" id="KW-1185">Reference proteome</keyword>
<dbReference type="PANTHER" id="PTHR21301:SF13">
    <property type="match status" value="1"/>
</dbReference>
<sequence>SDNLQIRGQPKDQISLQISLQIRSGTAMGTACAPSYANLYLGWWEENILPAITKDQYDTCIYSWHRYIDDILVFWLGSVDKFQKLVRDLNNNTIGLQLTHVIDSEHLVFLDLNITVLEDGKVETELFRKDTATNSLLNWTSYHPVKLKSGIPFGQYLRARRNCSTETSFQREANKLRTMFKQKGYPNRILKRAYQRALLINRSESLRSSRPKSETKITRCVGTYDLYWDKVQKIMTHNWPILQHDIDLADNIGNFPQIT</sequence>
<dbReference type="AlphaFoldDB" id="A0AAD1S560"/>
<name>A0AAD1S560_PELCU</name>
<organism evidence="2 3">
    <name type="scientific">Pelobates cultripes</name>
    <name type="common">Western spadefoot toad</name>
    <dbReference type="NCBI Taxonomy" id="61616"/>
    <lineage>
        <taxon>Eukaryota</taxon>
        <taxon>Metazoa</taxon>
        <taxon>Chordata</taxon>
        <taxon>Craniata</taxon>
        <taxon>Vertebrata</taxon>
        <taxon>Euteleostomi</taxon>
        <taxon>Amphibia</taxon>
        <taxon>Batrachia</taxon>
        <taxon>Anura</taxon>
        <taxon>Pelobatoidea</taxon>
        <taxon>Pelobatidae</taxon>
        <taxon>Pelobates</taxon>
    </lineage>
</organism>
<accession>A0AAD1S560</accession>
<dbReference type="InterPro" id="IPR058912">
    <property type="entry name" value="HTH_animal"/>
</dbReference>
<reference evidence="2" key="1">
    <citation type="submission" date="2022-03" db="EMBL/GenBank/DDBJ databases">
        <authorList>
            <person name="Alioto T."/>
            <person name="Alioto T."/>
            <person name="Gomez Garrido J."/>
        </authorList>
    </citation>
    <scope>NUCLEOTIDE SEQUENCE</scope>
</reference>
<feature type="domain" description="Helix-turn-helix" evidence="1">
    <location>
        <begin position="136"/>
        <end position="193"/>
    </location>
</feature>
<dbReference type="Pfam" id="PF26215">
    <property type="entry name" value="HTH_animal"/>
    <property type="match status" value="1"/>
</dbReference>
<gene>
    <name evidence="2" type="ORF">PECUL_23A003102</name>
</gene>
<feature type="non-terminal residue" evidence="2">
    <location>
        <position position="1"/>
    </location>
</feature>
<dbReference type="EMBL" id="OW240916">
    <property type="protein sequence ID" value="CAH2293015.1"/>
    <property type="molecule type" value="Genomic_DNA"/>
</dbReference>
<evidence type="ECO:0000313" key="3">
    <source>
        <dbReference type="Proteomes" id="UP001295444"/>
    </source>
</evidence>
<protein>
    <recommendedName>
        <fullName evidence="1">Helix-turn-helix domain-containing protein</fullName>
    </recommendedName>
</protein>
<dbReference type="PANTHER" id="PTHR21301">
    <property type="entry name" value="REVERSE TRANSCRIPTASE"/>
    <property type="match status" value="1"/>
</dbReference>